<dbReference type="Gene3D" id="3.10.25.10">
    <property type="entry name" value="Formyl transferase, C-terminal domain"/>
    <property type="match status" value="1"/>
</dbReference>
<name>A0ABW1W531_9GAMM</name>
<evidence type="ECO:0000256" key="1">
    <source>
        <dbReference type="ARBA" id="ARBA00002606"/>
    </source>
</evidence>
<accession>A0ABW1W531</accession>
<evidence type="ECO:0000259" key="9">
    <source>
        <dbReference type="Pfam" id="PF00551"/>
    </source>
</evidence>
<evidence type="ECO:0000259" key="10">
    <source>
        <dbReference type="Pfam" id="PF02911"/>
    </source>
</evidence>
<dbReference type="Gene3D" id="3.40.50.170">
    <property type="entry name" value="Formyl transferase, N-terminal domain"/>
    <property type="match status" value="1"/>
</dbReference>
<protein>
    <recommendedName>
        <fullName evidence="4 8">Methionyl-tRNA formyltransferase</fullName>
        <ecNumber evidence="3 8">2.1.2.9</ecNumber>
    </recommendedName>
</protein>
<dbReference type="InterPro" id="IPR002376">
    <property type="entry name" value="Formyl_transf_N"/>
</dbReference>
<dbReference type="PANTHER" id="PTHR11138:SF5">
    <property type="entry name" value="METHIONYL-TRNA FORMYLTRANSFERASE, MITOCHONDRIAL"/>
    <property type="match status" value="1"/>
</dbReference>
<dbReference type="PANTHER" id="PTHR11138">
    <property type="entry name" value="METHIONYL-TRNA FORMYLTRANSFERASE"/>
    <property type="match status" value="1"/>
</dbReference>
<feature type="domain" description="Formyl transferase N-terminal" evidence="9">
    <location>
        <begin position="31"/>
        <end position="216"/>
    </location>
</feature>
<dbReference type="Proteomes" id="UP001596264">
    <property type="component" value="Unassembled WGS sequence"/>
</dbReference>
<dbReference type="PROSITE" id="PS00373">
    <property type="entry name" value="GART"/>
    <property type="match status" value="1"/>
</dbReference>
<dbReference type="Pfam" id="PF02911">
    <property type="entry name" value="Formyl_trans_C"/>
    <property type="match status" value="1"/>
</dbReference>
<dbReference type="Pfam" id="PF00551">
    <property type="entry name" value="Formyl_trans_N"/>
    <property type="match status" value="1"/>
</dbReference>
<keyword evidence="12" id="KW-1185">Reference proteome</keyword>
<dbReference type="InterPro" id="IPR011034">
    <property type="entry name" value="Formyl_transferase-like_C_sf"/>
</dbReference>
<evidence type="ECO:0000256" key="6">
    <source>
        <dbReference type="ARBA" id="ARBA00022917"/>
    </source>
</evidence>
<evidence type="ECO:0000256" key="5">
    <source>
        <dbReference type="ARBA" id="ARBA00022679"/>
    </source>
</evidence>
<dbReference type="InterPro" id="IPR005793">
    <property type="entry name" value="Formyl_trans_C"/>
</dbReference>
<evidence type="ECO:0000313" key="11">
    <source>
        <dbReference type="EMBL" id="MFC6380184.1"/>
    </source>
</evidence>
<keyword evidence="5 8" id="KW-0808">Transferase</keyword>
<comment type="similarity">
    <text evidence="2 8">Belongs to the Fmt family.</text>
</comment>
<organism evidence="11 12">
    <name type="scientific">Psychrobacter glacincola</name>
    <dbReference type="NCBI Taxonomy" id="56810"/>
    <lineage>
        <taxon>Bacteria</taxon>
        <taxon>Pseudomonadati</taxon>
        <taxon>Pseudomonadota</taxon>
        <taxon>Gammaproteobacteria</taxon>
        <taxon>Moraxellales</taxon>
        <taxon>Moraxellaceae</taxon>
        <taxon>Psychrobacter</taxon>
    </lineage>
</organism>
<evidence type="ECO:0000256" key="4">
    <source>
        <dbReference type="ARBA" id="ARBA00016014"/>
    </source>
</evidence>
<comment type="caution">
    <text evidence="11">The sequence shown here is derived from an EMBL/GenBank/DDBJ whole genome shotgun (WGS) entry which is preliminary data.</text>
</comment>
<dbReference type="InterPro" id="IPR036477">
    <property type="entry name" value="Formyl_transf_N_sf"/>
</dbReference>
<dbReference type="GO" id="GO:0004479">
    <property type="term" value="F:methionyl-tRNA formyltransferase activity"/>
    <property type="evidence" value="ECO:0007669"/>
    <property type="project" value="UniProtKB-EC"/>
</dbReference>
<dbReference type="NCBIfam" id="TIGR00460">
    <property type="entry name" value="fmt"/>
    <property type="match status" value="1"/>
</dbReference>
<dbReference type="CDD" id="cd08646">
    <property type="entry name" value="FMT_core_Met-tRNA-FMT_N"/>
    <property type="match status" value="1"/>
</dbReference>
<reference evidence="12" key="1">
    <citation type="journal article" date="2019" name="Int. J. Syst. Evol. Microbiol.">
        <title>The Global Catalogue of Microorganisms (GCM) 10K type strain sequencing project: providing services to taxonomists for standard genome sequencing and annotation.</title>
        <authorList>
            <consortium name="The Broad Institute Genomics Platform"/>
            <consortium name="The Broad Institute Genome Sequencing Center for Infectious Disease"/>
            <person name="Wu L."/>
            <person name="Ma J."/>
        </authorList>
    </citation>
    <scope>NUCLEOTIDE SEQUENCE [LARGE SCALE GENOMIC DNA]</scope>
    <source>
        <strain evidence="12">CCM 2050</strain>
    </source>
</reference>
<dbReference type="HAMAP" id="MF_00182">
    <property type="entry name" value="Formyl_trans"/>
    <property type="match status" value="1"/>
</dbReference>
<sequence>MTTLACAPDVSLTTDTANTIDEPKRTAPLRVVFAGTPEFAAISLEVLIKQQQALNITIVAVYSQPDRKAGRGQKLAASAVKQVALAHDIAVEQPETFKKSSHEGLVARQTLQDYQPDVMIVAAYGLILPIGVLNTPTYGCLNIHASLLPRWRGAAPIHRALLAGDSETGITIMQMDKGLDTGDMLYKVSAPIESDDTAASLHDKMAALGATAITTVLQDLRHYQAQAIAQDDSQANYAEKLVKTEGEINWTQSAADIERQIRGLTPWPGAYTFLAGQRVKILASLPVNASQPTDKSAGTIISVGRKAILVACGKEADTKQADIKQANKAENTEQLASTLAITHLQFAGGKPMSAEQVCHGNQLNDGEKFTGETT</sequence>
<dbReference type="EMBL" id="JBHSTZ010000005">
    <property type="protein sequence ID" value="MFC6380184.1"/>
    <property type="molecule type" value="Genomic_DNA"/>
</dbReference>
<comment type="function">
    <text evidence="1 8">Attaches a formyl group to the free amino group of methionyl-tRNA(fMet). The formyl group appears to play a dual role in the initiator identity of N-formylmethionyl-tRNA by promoting its recognition by IF2 and preventing the misappropriation of this tRNA by the elongation apparatus.</text>
</comment>
<dbReference type="InterPro" id="IPR041711">
    <property type="entry name" value="Met-tRNA-FMT_N"/>
</dbReference>
<dbReference type="RefSeq" id="WP_201561629.1">
    <property type="nucleotide sequence ID" value="NZ_CAJGZK010000003.1"/>
</dbReference>
<dbReference type="InterPro" id="IPR005794">
    <property type="entry name" value="Fmt"/>
</dbReference>
<proteinExistence type="inferred from homology"/>
<dbReference type="InterPro" id="IPR001555">
    <property type="entry name" value="GART_AS"/>
</dbReference>
<dbReference type="SUPFAM" id="SSF53328">
    <property type="entry name" value="Formyltransferase"/>
    <property type="match status" value="1"/>
</dbReference>
<feature type="binding site" evidence="8">
    <location>
        <begin position="146"/>
        <end position="149"/>
    </location>
    <ligand>
        <name>(6S)-5,6,7,8-tetrahydrofolate</name>
        <dbReference type="ChEBI" id="CHEBI:57453"/>
    </ligand>
</feature>
<keyword evidence="6 8" id="KW-0648">Protein biosynthesis</keyword>
<evidence type="ECO:0000256" key="8">
    <source>
        <dbReference type="HAMAP-Rule" id="MF_00182"/>
    </source>
</evidence>
<dbReference type="InterPro" id="IPR037022">
    <property type="entry name" value="Formyl_trans_C_sf"/>
</dbReference>
<feature type="domain" description="Formyl transferase C-terminal" evidence="10">
    <location>
        <begin position="240"/>
        <end position="361"/>
    </location>
</feature>
<dbReference type="SUPFAM" id="SSF50486">
    <property type="entry name" value="FMT C-terminal domain-like"/>
    <property type="match status" value="1"/>
</dbReference>
<dbReference type="InterPro" id="IPR044135">
    <property type="entry name" value="Met-tRNA-FMT_C"/>
</dbReference>
<evidence type="ECO:0000256" key="2">
    <source>
        <dbReference type="ARBA" id="ARBA00010699"/>
    </source>
</evidence>
<evidence type="ECO:0000256" key="3">
    <source>
        <dbReference type="ARBA" id="ARBA00012261"/>
    </source>
</evidence>
<evidence type="ECO:0000256" key="7">
    <source>
        <dbReference type="ARBA" id="ARBA00048558"/>
    </source>
</evidence>
<comment type="catalytic activity">
    <reaction evidence="7 8">
        <text>L-methionyl-tRNA(fMet) + (6R)-10-formyltetrahydrofolate = N-formyl-L-methionyl-tRNA(fMet) + (6S)-5,6,7,8-tetrahydrofolate + H(+)</text>
        <dbReference type="Rhea" id="RHEA:24380"/>
        <dbReference type="Rhea" id="RHEA-COMP:9952"/>
        <dbReference type="Rhea" id="RHEA-COMP:9953"/>
        <dbReference type="ChEBI" id="CHEBI:15378"/>
        <dbReference type="ChEBI" id="CHEBI:57453"/>
        <dbReference type="ChEBI" id="CHEBI:78530"/>
        <dbReference type="ChEBI" id="CHEBI:78844"/>
        <dbReference type="ChEBI" id="CHEBI:195366"/>
        <dbReference type="EC" id="2.1.2.9"/>
    </reaction>
</comment>
<dbReference type="CDD" id="cd08704">
    <property type="entry name" value="Met_tRNA_FMT_C"/>
    <property type="match status" value="1"/>
</dbReference>
<evidence type="ECO:0000313" key="12">
    <source>
        <dbReference type="Proteomes" id="UP001596264"/>
    </source>
</evidence>
<gene>
    <name evidence="8 11" type="primary">fmt</name>
    <name evidence="11" type="ORF">ACFP58_01655</name>
</gene>
<dbReference type="EC" id="2.1.2.9" evidence="3 8"/>